<evidence type="ECO:0000256" key="3">
    <source>
        <dbReference type="ARBA" id="ARBA00022553"/>
    </source>
</evidence>
<proteinExistence type="predicted"/>
<dbReference type="GO" id="GO:0000155">
    <property type="term" value="F:phosphorelay sensor kinase activity"/>
    <property type="evidence" value="ECO:0007669"/>
    <property type="project" value="InterPro"/>
</dbReference>
<dbReference type="SUPFAM" id="SSF158472">
    <property type="entry name" value="HAMP domain-like"/>
    <property type="match status" value="1"/>
</dbReference>
<evidence type="ECO:0000313" key="9">
    <source>
        <dbReference type="EMBL" id="ANY65339.1"/>
    </source>
</evidence>
<dbReference type="InterPro" id="IPR003660">
    <property type="entry name" value="HAMP_dom"/>
</dbReference>
<dbReference type="InterPro" id="IPR003594">
    <property type="entry name" value="HATPase_dom"/>
</dbReference>
<dbReference type="Gene3D" id="3.30.565.10">
    <property type="entry name" value="Histidine kinase-like ATPase, C-terminal domain"/>
    <property type="match status" value="1"/>
</dbReference>
<evidence type="ECO:0000256" key="2">
    <source>
        <dbReference type="ARBA" id="ARBA00022475"/>
    </source>
</evidence>
<feature type="domain" description="HAMP" evidence="8">
    <location>
        <begin position="301"/>
        <end position="353"/>
    </location>
</feature>
<dbReference type="Pfam" id="PF06580">
    <property type="entry name" value="His_kinase"/>
    <property type="match status" value="1"/>
</dbReference>
<feature type="transmembrane region" description="Helical" evidence="7">
    <location>
        <begin position="12"/>
        <end position="33"/>
    </location>
</feature>
<evidence type="ECO:0000256" key="7">
    <source>
        <dbReference type="SAM" id="Phobius"/>
    </source>
</evidence>
<protein>
    <recommendedName>
        <fullName evidence="8">HAMP domain-containing protein</fullName>
    </recommendedName>
</protein>
<dbReference type="Pfam" id="PF02518">
    <property type="entry name" value="HATPase_c"/>
    <property type="match status" value="1"/>
</dbReference>
<dbReference type="Pfam" id="PF00672">
    <property type="entry name" value="HAMP"/>
    <property type="match status" value="1"/>
</dbReference>
<dbReference type="PANTHER" id="PTHR34220:SF7">
    <property type="entry name" value="SENSOR HISTIDINE KINASE YPDA"/>
    <property type="match status" value="1"/>
</dbReference>
<dbReference type="PROSITE" id="PS51257">
    <property type="entry name" value="PROKAR_LIPOPROTEIN"/>
    <property type="match status" value="1"/>
</dbReference>
<keyword evidence="7" id="KW-0812">Transmembrane</keyword>
<evidence type="ECO:0000259" key="8">
    <source>
        <dbReference type="PROSITE" id="PS50885"/>
    </source>
</evidence>
<dbReference type="InterPro" id="IPR010559">
    <property type="entry name" value="Sig_transdc_His_kin_internal"/>
</dbReference>
<evidence type="ECO:0000256" key="4">
    <source>
        <dbReference type="ARBA" id="ARBA00022679"/>
    </source>
</evidence>
<evidence type="ECO:0000256" key="6">
    <source>
        <dbReference type="ARBA" id="ARBA00023136"/>
    </source>
</evidence>
<dbReference type="PROSITE" id="PS50885">
    <property type="entry name" value="HAMP"/>
    <property type="match status" value="1"/>
</dbReference>
<dbReference type="AlphaFoldDB" id="A0A1B2DCA1"/>
<dbReference type="InterPro" id="IPR050640">
    <property type="entry name" value="Bact_2-comp_sensor_kinase"/>
</dbReference>
<accession>A0A1B2DCA1</accession>
<keyword evidence="3" id="KW-0597">Phosphoprotein</keyword>
<dbReference type="SUPFAM" id="SSF55874">
    <property type="entry name" value="ATPase domain of HSP90 chaperone/DNA topoisomerase II/histidine kinase"/>
    <property type="match status" value="1"/>
</dbReference>
<dbReference type="RefSeq" id="WP_099516740.1">
    <property type="nucleotide sequence ID" value="NZ_CP016808.1"/>
</dbReference>
<name>A0A1B2DCA1_9BACL</name>
<sequence>MKRRIKYKILGSVIIIVTLSLTACGLLAFGYFYSLLERQTVHDGEIHLQQTEVQMNQLIDDIRKYSANMANDEMIQRFIAKTHYDSIYSELSAYSDVVQQLRKFNVLRDYLDSSAIVRSDGKVFMSSLSFDSYYQEELNKPWFQDAIKPSVKSGFTAPHNSPLSEGKQVISFFIRVNESAGGGILLLNIKQEAFTSILDYLELSFDRYAWVSGGTSFLQNYGFGAEEHAIIFDQASQALPEKVEQKGFYLSKSLQNADWSIITFISRDRFYDSIQTASVYFFVFIAICIVLCFLMFTPIISSMTRPISSMSRAMKQVSLGNYNVQLNFNSGDELMVLKNGFESMTHSIKRQMEEQREQEKWKRRMSAELLFAQINPHFIYNTLNTVVYLSRKRRFEAIESMVESFIGIMQDAVHVGGHDLYTTLAKEKGLIEHYATIQQYRYAGRFELEWDVPEELLEVWIPRSLLQPLVENAIFHGLSEMEGGGLIRIGARREADTLLLAVTDNGIGMDAGVLEGLLRDQDAELIQAASGRGTKNIGIRNIQQRIRYLCGETYGLEMGSANRAGTELVLRLPFTSEHPAL</sequence>
<dbReference type="Gene3D" id="6.10.340.10">
    <property type="match status" value="1"/>
</dbReference>
<keyword evidence="5" id="KW-0418">Kinase</keyword>
<keyword evidence="4" id="KW-0808">Transferase</keyword>
<dbReference type="CDD" id="cd06225">
    <property type="entry name" value="HAMP"/>
    <property type="match status" value="1"/>
</dbReference>
<dbReference type="PANTHER" id="PTHR34220">
    <property type="entry name" value="SENSOR HISTIDINE KINASE YPDA"/>
    <property type="match status" value="1"/>
</dbReference>
<evidence type="ECO:0000256" key="5">
    <source>
        <dbReference type="ARBA" id="ARBA00022777"/>
    </source>
</evidence>
<keyword evidence="6 7" id="KW-0472">Membrane</keyword>
<dbReference type="SMART" id="SM00304">
    <property type="entry name" value="HAMP"/>
    <property type="match status" value="1"/>
</dbReference>
<dbReference type="InterPro" id="IPR036890">
    <property type="entry name" value="HATPase_C_sf"/>
</dbReference>
<organism evidence="9">
    <name type="scientific">Paenibacillus sp. BIHB 4019</name>
    <dbReference type="NCBI Taxonomy" id="1870819"/>
    <lineage>
        <taxon>Bacteria</taxon>
        <taxon>Bacillati</taxon>
        <taxon>Bacillota</taxon>
        <taxon>Bacilli</taxon>
        <taxon>Bacillales</taxon>
        <taxon>Paenibacillaceae</taxon>
        <taxon>Paenibacillus</taxon>
    </lineage>
</organism>
<reference evidence="9" key="1">
    <citation type="submission" date="2016-08" db="EMBL/GenBank/DDBJ databases">
        <title>Complete Genome Seqeunce of Paenibacillus sp. BIHB 4019 from tea rhizoplane.</title>
        <authorList>
            <person name="Thakur R."/>
            <person name="Swarnkar M.K."/>
            <person name="Gulati A."/>
        </authorList>
    </citation>
    <scope>NUCLEOTIDE SEQUENCE [LARGE SCALE GENOMIC DNA]</scope>
    <source>
        <strain evidence="9">BIHB4019</strain>
    </source>
</reference>
<gene>
    <name evidence="9" type="ORF">BBD42_01750</name>
</gene>
<dbReference type="GO" id="GO:0005886">
    <property type="term" value="C:plasma membrane"/>
    <property type="evidence" value="ECO:0007669"/>
    <property type="project" value="UniProtKB-SubCell"/>
</dbReference>
<keyword evidence="7" id="KW-1133">Transmembrane helix</keyword>
<evidence type="ECO:0000256" key="1">
    <source>
        <dbReference type="ARBA" id="ARBA00004651"/>
    </source>
</evidence>
<feature type="transmembrane region" description="Helical" evidence="7">
    <location>
        <begin position="279"/>
        <end position="300"/>
    </location>
</feature>
<comment type="subcellular location">
    <subcellularLocation>
        <location evidence="1">Cell membrane</location>
        <topology evidence="1">Multi-pass membrane protein</topology>
    </subcellularLocation>
</comment>
<keyword evidence="2" id="KW-1003">Cell membrane</keyword>
<dbReference type="EMBL" id="CP016808">
    <property type="protein sequence ID" value="ANY65339.1"/>
    <property type="molecule type" value="Genomic_DNA"/>
</dbReference>